<dbReference type="Proteomes" id="UP001215598">
    <property type="component" value="Unassembled WGS sequence"/>
</dbReference>
<keyword evidence="4" id="KW-1185">Reference proteome</keyword>
<evidence type="ECO:0000259" key="2">
    <source>
        <dbReference type="Pfam" id="PF20149"/>
    </source>
</evidence>
<evidence type="ECO:0000256" key="1">
    <source>
        <dbReference type="SAM" id="MobiDB-lite"/>
    </source>
</evidence>
<protein>
    <recommendedName>
        <fullName evidence="2">DUF6532 domain-containing protein</fullName>
    </recommendedName>
</protein>
<accession>A0AAD7HLC5</accession>
<reference evidence="3" key="1">
    <citation type="submission" date="2023-03" db="EMBL/GenBank/DDBJ databases">
        <title>Massive genome expansion in bonnet fungi (Mycena s.s.) driven by repeated elements and novel gene families across ecological guilds.</title>
        <authorList>
            <consortium name="Lawrence Berkeley National Laboratory"/>
            <person name="Harder C.B."/>
            <person name="Miyauchi S."/>
            <person name="Viragh M."/>
            <person name="Kuo A."/>
            <person name="Thoen E."/>
            <person name="Andreopoulos B."/>
            <person name="Lu D."/>
            <person name="Skrede I."/>
            <person name="Drula E."/>
            <person name="Henrissat B."/>
            <person name="Morin E."/>
            <person name="Kohler A."/>
            <person name="Barry K."/>
            <person name="LaButti K."/>
            <person name="Morin E."/>
            <person name="Salamov A."/>
            <person name="Lipzen A."/>
            <person name="Mereny Z."/>
            <person name="Hegedus B."/>
            <person name="Baldrian P."/>
            <person name="Stursova M."/>
            <person name="Weitz H."/>
            <person name="Taylor A."/>
            <person name="Grigoriev I.V."/>
            <person name="Nagy L.G."/>
            <person name="Martin F."/>
            <person name="Kauserud H."/>
        </authorList>
    </citation>
    <scope>NUCLEOTIDE SEQUENCE</scope>
    <source>
        <strain evidence="3">CBHHK182m</strain>
    </source>
</reference>
<organism evidence="3 4">
    <name type="scientific">Mycena metata</name>
    <dbReference type="NCBI Taxonomy" id="1033252"/>
    <lineage>
        <taxon>Eukaryota</taxon>
        <taxon>Fungi</taxon>
        <taxon>Dikarya</taxon>
        <taxon>Basidiomycota</taxon>
        <taxon>Agaricomycotina</taxon>
        <taxon>Agaricomycetes</taxon>
        <taxon>Agaricomycetidae</taxon>
        <taxon>Agaricales</taxon>
        <taxon>Marasmiineae</taxon>
        <taxon>Mycenaceae</taxon>
        <taxon>Mycena</taxon>
    </lineage>
</organism>
<feature type="domain" description="DUF6532" evidence="2">
    <location>
        <begin position="123"/>
        <end position="275"/>
    </location>
</feature>
<evidence type="ECO:0000313" key="4">
    <source>
        <dbReference type="Proteomes" id="UP001215598"/>
    </source>
</evidence>
<sequence>MGGLTSDVDDGEEKVDAQESKETVREAREKIRSLAGIVETEGYVHPSAHRPSSKPFKKTDIKVGSLPDTIRANFKTDFAPALLDYVGTIAAWTDPSAAETIQLFNVTFPEYKLSIDDPHDEALVLAVVKLSKDKIEGWRNKFAKTAIAILKALFKDKTPAEIRETVEYYLQGTERDYTFYYREVVPDPESDGIKLKGIFQSHLCSRVLGAHCAATSDKGTIGPIAFKATEVSTRPAGALVLACQAIKRGLNYFRTGTLVIPKAPLGNFSKNNWADHDDFSQGVRTTIPSTSAISAVVKKLDAARWDKIILAARAAAVARDTDNEPAVDVDSVPAEEDFELLDDDSD</sequence>
<feature type="region of interest" description="Disordered" evidence="1">
    <location>
        <begin position="1"/>
        <end position="26"/>
    </location>
</feature>
<evidence type="ECO:0000313" key="3">
    <source>
        <dbReference type="EMBL" id="KAJ7723258.1"/>
    </source>
</evidence>
<feature type="compositionally biased region" description="Basic and acidic residues" evidence="1">
    <location>
        <begin position="14"/>
        <end position="26"/>
    </location>
</feature>
<dbReference type="Pfam" id="PF20149">
    <property type="entry name" value="DUF6532"/>
    <property type="match status" value="1"/>
</dbReference>
<gene>
    <name evidence="3" type="ORF">B0H16DRAFT_1788005</name>
</gene>
<comment type="caution">
    <text evidence="3">The sequence shown here is derived from an EMBL/GenBank/DDBJ whole genome shotgun (WGS) entry which is preliminary data.</text>
</comment>
<dbReference type="InterPro" id="IPR045341">
    <property type="entry name" value="DUF6532"/>
</dbReference>
<proteinExistence type="predicted"/>
<name>A0AAD7HLC5_9AGAR</name>
<dbReference type="AlphaFoldDB" id="A0AAD7HLC5"/>
<dbReference type="EMBL" id="JARKIB010000212">
    <property type="protein sequence ID" value="KAJ7723258.1"/>
    <property type="molecule type" value="Genomic_DNA"/>
</dbReference>